<sequence>MVEQDFSLADIELLMKFDTDFRGIIQRKLAATKEIFVNQLYIDLDDAIQDLENNKHFYQDKKWGEDELTACIITFLKGRLYDVEHDTQHGGHVDILVKHQRGKFEWIGEAKLWDGPKYIHDGWIQLTERYGTGTCRDDHGGMLIYIKADKSAVKFNDWKNYLSANVDDVTLETETIPLRFKSVSKHPATDLPYYVRHMGVSLYHYTGKKLEK</sequence>
<accession>A0ABR5YNF5</accession>
<dbReference type="Proteomes" id="UP000076880">
    <property type="component" value="Unassembled WGS sequence"/>
</dbReference>
<comment type="caution">
    <text evidence="1">The sequence shown here is derived from an EMBL/GenBank/DDBJ whole genome shotgun (WGS) entry which is preliminary data.</text>
</comment>
<evidence type="ECO:0000313" key="1">
    <source>
        <dbReference type="EMBL" id="KZR33157.1"/>
    </source>
</evidence>
<dbReference type="RefSeq" id="WP_063450083.1">
    <property type="nucleotide sequence ID" value="NZ_LVVA01000012.1"/>
</dbReference>
<reference evidence="2" key="1">
    <citation type="submission" date="2016-03" db="EMBL/GenBank/DDBJ databases">
        <title>WGS of SAMN04393274.</title>
        <authorList>
            <person name="Adams M."/>
            <person name="Sutton G."/>
            <person name="Nelson K."/>
            <person name="Thaden J."/>
            <person name="Fowler V."/>
            <person name="Mccorrison J."/>
            <person name="Sanka R."/>
            <person name="Brinkac L."/>
            <person name="Nierman W."/>
        </authorList>
    </citation>
    <scope>NUCLEOTIDE SEQUENCE [LARGE SCALE GENOMIC DNA]</scope>
    <source>
        <strain evidence="2">GN06232</strain>
    </source>
</reference>
<evidence type="ECO:0000313" key="2">
    <source>
        <dbReference type="Proteomes" id="UP000076880"/>
    </source>
</evidence>
<keyword evidence="2" id="KW-1185">Reference proteome</keyword>
<protein>
    <recommendedName>
        <fullName evidence="3">Restriction endonuclease</fullName>
    </recommendedName>
</protein>
<proteinExistence type="predicted"/>
<evidence type="ECO:0008006" key="3">
    <source>
        <dbReference type="Google" id="ProtNLM"/>
    </source>
</evidence>
<organism evidence="1 2">
    <name type="scientific">Enterobacter genomosp. S</name>
    <dbReference type="NCBI Taxonomy" id="2364151"/>
    <lineage>
        <taxon>Bacteria</taxon>
        <taxon>Pseudomonadati</taxon>
        <taxon>Pseudomonadota</taxon>
        <taxon>Gammaproteobacteria</taxon>
        <taxon>Enterobacterales</taxon>
        <taxon>Enterobacteriaceae</taxon>
        <taxon>Enterobacter</taxon>
        <taxon>Enterobacter cloacae complex</taxon>
        <taxon>Enterobacter cloacae complex clade S</taxon>
    </lineage>
</organism>
<dbReference type="EMBL" id="LVVA01000012">
    <property type="protein sequence ID" value="KZR33157.1"/>
    <property type="molecule type" value="Genomic_DNA"/>
</dbReference>
<name>A0ABR5YNF5_9ENTR</name>
<gene>
    <name evidence="1" type="ORF">A3466_09090</name>
</gene>